<dbReference type="EC" id="1.2.1.84" evidence="1"/>
<organism evidence="3 4">
    <name type="scientific">Temnothorax longispinosus</name>
    <dbReference type="NCBI Taxonomy" id="300112"/>
    <lineage>
        <taxon>Eukaryota</taxon>
        <taxon>Metazoa</taxon>
        <taxon>Ecdysozoa</taxon>
        <taxon>Arthropoda</taxon>
        <taxon>Hexapoda</taxon>
        <taxon>Insecta</taxon>
        <taxon>Pterygota</taxon>
        <taxon>Neoptera</taxon>
        <taxon>Endopterygota</taxon>
        <taxon>Hymenoptera</taxon>
        <taxon>Apocrita</taxon>
        <taxon>Aculeata</taxon>
        <taxon>Formicoidea</taxon>
        <taxon>Formicidae</taxon>
        <taxon>Myrmicinae</taxon>
        <taxon>Temnothorax</taxon>
    </lineage>
</organism>
<feature type="domain" description="Thioester reductase (TE)" evidence="2">
    <location>
        <begin position="82"/>
        <end position="213"/>
    </location>
</feature>
<dbReference type="GO" id="GO:0080019">
    <property type="term" value="F:alcohol-forming very long-chain fatty acyl-CoA reductase activity"/>
    <property type="evidence" value="ECO:0007669"/>
    <property type="project" value="InterPro"/>
</dbReference>
<name>A0A4S2L584_9HYME</name>
<keyword evidence="1" id="KW-0812">Transmembrane</keyword>
<dbReference type="STRING" id="300112.A0A4S2L584"/>
<keyword evidence="1" id="KW-0472">Membrane</keyword>
<keyword evidence="1" id="KW-1133">Transmembrane helix</keyword>
<keyword evidence="1" id="KW-0521">NADP</keyword>
<dbReference type="Pfam" id="PF07993">
    <property type="entry name" value="NAD_binding_4"/>
    <property type="match status" value="2"/>
</dbReference>
<evidence type="ECO:0000313" key="3">
    <source>
        <dbReference type="EMBL" id="TGZ58162.1"/>
    </source>
</evidence>
<keyword evidence="1" id="KW-0560">Oxidoreductase</keyword>
<comment type="similarity">
    <text evidence="1">Belongs to the fatty acyl-CoA reductase family.</text>
</comment>
<dbReference type="EMBL" id="QBLH01000045">
    <property type="protein sequence ID" value="TGZ58162.1"/>
    <property type="molecule type" value="Genomic_DNA"/>
</dbReference>
<accession>A0A4S2L584</accession>
<comment type="catalytic activity">
    <reaction evidence="1">
        <text>a long-chain fatty acyl-CoA + 2 NADPH + 2 H(+) = a long-chain primary fatty alcohol + 2 NADP(+) + CoA</text>
        <dbReference type="Rhea" id="RHEA:52716"/>
        <dbReference type="ChEBI" id="CHEBI:15378"/>
        <dbReference type="ChEBI" id="CHEBI:57287"/>
        <dbReference type="ChEBI" id="CHEBI:57783"/>
        <dbReference type="ChEBI" id="CHEBI:58349"/>
        <dbReference type="ChEBI" id="CHEBI:77396"/>
        <dbReference type="ChEBI" id="CHEBI:83139"/>
        <dbReference type="EC" id="1.2.1.84"/>
    </reaction>
</comment>
<keyword evidence="1" id="KW-0443">Lipid metabolism</keyword>
<protein>
    <recommendedName>
        <fullName evidence="1">Fatty acyl-CoA reductase</fullName>
        <ecNumber evidence="1">1.2.1.84</ecNumber>
    </recommendedName>
</protein>
<reference evidence="3 4" key="1">
    <citation type="journal article" date="2019" name="Philos. Trans. R. Soc. Lond., B, Biol. Sci.">
        <title>Ant behaviour and brain gene expression of defending hosts depend on the ecological success of the intruding social parasite.</title>
        <authorList>
            <person name="Kaur R."/>
            <person name="Stoldt M."/>
            <person name="Jongepier E."/>
            <person name="Feldmeyer B."/>
            <person name="Menzel F."/>
            <person name="Bornberg-Bauer E."/>
            <person name="Foitzik S."/>
        </authorList>
    </citation>
    <scope>NUCLEOTIDE SEQUENCE [LARGE SCALE GENOMIC DNA]</scope>
    <source>
        <tissue evidence="3">Whole body</tissue>
    </source>
</reference>
<comment type="function">
    <text evidence="1">Catalyzes the reduction of fatty acyl-CoA to fatty alcohols.</text>
</comment>
<proteinExistence type="inferred from homology"/>
<feature type="domain" description="Thioester reductase (TE)" evidence="2">
    <location>
        <begin position="7"/>
        <end position="66"/>
    </location>
</feature>
<keyword evidence="1" id="KW-0444">Lipid biosynthesis</keyword>
<dbReference type="PANTHER" id="PTHR11011:SF60">
    <property type="entry name" value="FATTY ACYL-COA REDUCTASE-RELATED"/>
    <property type="match status" value="1"/>
</dbReference>
<sequence>MFEKPVRISKTISKHDKRYPISKKEIVPIIGDLDKEDFGLSKSDGNRLINQVSIIFHIPGKVRFKMDQHFYDNKLYLICVPSLIHTSTIYANCYVEHMEERFYSYPIHHKDLIMFTRNLTKNIIEEKMSRIISRWPNIYTFTKAIAEGLLRDEMEDLPFYLPPINHALVGWMDNMYYMVMGVMISSLLGITRFHRYNPDFKANIVPVDFTINALITSAIN</sequence>
<dbReference type="InterPro" id="IPR036291">
    <property type="entry name" value="NAD(P)-bd_dom_sf"/>
</dbReference>
<dbReference type="Proteomes" id="UP000310200">
    <property type="component" value="Unassembled WGS sequence"/>
</dbReference>
<feature type="transmembrane region" description="Helical" evidence="1">
    <location>
        <begin position="175"/>
        <end position="193"/>
    </location>
</feature>
<dbReference type="Gene3D" id="3.40.50.720">
    <property type="entry name" value="NAD(P)-binding Rossmann-like Domain"/>
    <property type="match status" value="1"/>
</dbReference>
<feature type="non-terminal residue" evidence="3">
    <location>
        <position position="220"/>
    </location>
</feature>
<gene>
    <name evidence="3" type="ORF">DBV15_12311</name>
</gene>
<keyword evidence="4" id="KW-1185">Reference proteome</keyword>
<dbReference type="SUPFAM" id="SSF51735">
    <property type="entry name" value="NAD(P)-binding Rossmann-fold domains"/>
    <property type="match status" value="1"/>
</dbReference>
<dbReference type="InterPro" id="IPR026055">
    <property type="entry name" value="FAR"/>
</dbReference>
<dbReference type="PANTHER" id="PTHR11011">
    <property type="entry name" value="MALE STERILITY PROTEIN 2-RELATED"/>
    <property type="match status" value="1"/>
</dbReference>
<evidence type="ECO:0000256" key="1">
    <source>
        <dbReference type="RuleBase" id="RU363097"/>
    </source>
</evidence>
<evidence type="ECO:0000313" key="4">
    <source>
        <dbReference type="Proteomes" id="UP000310200"/>
    </source>
</evidence>
<dbReference type="InterPro" id="IPR013120">
    <property type="entry name" value="FAR_NAD-bd"/>
</dbReference>
<dbReference type="GO" id="GO:0005777">
    <property type="term" value="C:peroxisome"/>
    <property type="evidence" value="ECO:0007669"/>
    <property type="project" value="TreeGrafter"/>
</dbReference>
<evidence type="ECO:0000259" key="2">
    <source>
        <dbReference type="Pfam" id="PF07993"/>
    </source>
</evidence>
<dbReference type="AlphaFoldDB" id="A0A4S2L584"/>
<dbReference type="GO" id="GO:0035336">
    <property type="term" value="P:long-chain fatty-acyl-CoA metabolic process"/>
    <property type="evidence" value="ECO:0007669"/>
    <property type="project" value="TreeGrafter"/>
</dbReference>
<dbReference type="GO" id="GO:0102965">
    <property type="term" value="F:alcohol-forming long-chain fatty acyl-CoA reductase activity"/>
    <property type="evidence" value="ECO:0007669"/>
    <property type="project" value="UniProtKB-EC"/>
</dbReference>
<comment type="caution">
    <text evidence="3">The sequence shown here is derived from an EMBL/GenBank/DDBJ whole genome shotgun (WGS) entry which is preliminary data.</text>
</comment>